<protein>
    <submittedName>
        <fullName evidence="3">Kelch domain-containing protein 8A-like</fullName>
    </submittedName>
</protein>
<keyword evidence="4" id="KW-1185">Reference proteome</keyword>
<evidence type="ECO:0000313" key="3">
    <source>
        <dbReference type="EMBL" id="KAK1138178.1"/>
    </source>
</evidence>
<accession>A0AAD8FQB6</accession>
<dbReference type="PANTHER" id="PTHR46260:SF3">
    <property type="entry name" value="RING-TYPE DOMAIN-CONTAINING PROTEIN"/>
    <property type="match status" value="1"/>
</dbReference>
<dbReference type="SMART" id="SM00612">
    <property type="entry name" value="Kelch"/>
    <property type="match status" value="1"/>
</dbReference>
<dbReference type="SUPFAM" id="SSF117281">
    <property type="entry name" value="Kelch motif"/>
    <property type="match status" value="1"/>
</dbReference>
<name>A0AAD8FQB6_ACIOX</name>
<evidence type="ECO:0000313" key="4">
    <source>
        <dbReference type="Proteomes" id="UP001230051"/>
    </source>
</evidence>
<proteinExistence type="predicted"/>
<dbReference type="Gene3D" id="2.120.10.80">
    <property type="entry name" value="Kelch-type beta propeller"/>
    <property type="match status" value="1"/>
</dbReference>
<keyword evidence="1" id="KW-0880">Kelch repeat</keyword>
<gene>
    <name evidence="3" type="primary">KLHDC8A</name>
    <name evidence="3" type="ORF">AOXY_G38015</name>
</gene>
<evidence type="ECO:0000256" key="1">
    <source>
        <dbReference type="ARBA" id="ARBA00022441"/>
    </source>
</evidence>
<dbReference type="InterPro" id="IPR051746">
    <property type="entry name" value="Kelch_domain_containing_8"/>
</dbReference>
<evidence type="ECO:0000256" key="2">
    <source>
        <dbReference type="ARBA" id="ARBA00022737"/>
    </source>
</evidence>
<sequence length="121" mass="12909">MPTPRYDTTTFIQGSKIYVLGLWLKPERSLSMKTKRADFASGYLCGRVIAAGGLGNQPTVLGSVEAFLPGKKKWELLPSLPTPRCSASSIMFHDRLLVVGGVSQGPSCAVEALSVQQGEGP</sequence>
<reference evidence="3" key="1">
    <citation type="submission" date="2022-02" db="EMBL/GenBank/DDBJ databases">
        <title>Atlantic sturgeon de novo genome assembly.</title>
        <authorList>
            <person name="Stock M."/>
            <person name="Klopp C."/>
            <person name="Guiguen Y."/>
            <person name="Cabau C."/>
            <person name="Parinello H."/>
            <person name="Santidrian Yebra-Pimentel E."/>
            <person name="Kuhl H."/>
            <person name="Dirks R.P."/>
            <person name="Guessner J."/>
            <person name="Wuertz S."/>
            <person name="Du K."/>
            <person name="Schartl M."/>
        </authorList>
    </citation>
    <scope>NUCLEOTIDE SEQUENCE</scope>
    <source>
        <strain evidence="3">STURGEONOMICS-FGT-2020</strain>
        <tissue evidence="3">Whole blood</tissue>
    </source>
</reference>
<keyword evidence="2" id="KW-0677">Repeat</keyword>
<dbReference type="InterPro" id="IPR006652">
    <property type="entry name" value="Kelch_1"/>
</dbReference>
<dbReference type="InterPro" id="IPR015915">
    <property type="entry name" value="Kelch-typ_b-propeller"/>
</dbReference>
<dbReference type="AlphaFoldDB" id="A0AAD8FQB6"/>
<dbReference type="Proteomes" id="UP001230051">
    <property type="component" value="Unassembled WGS sequence"/>
</dbReference>
<dbReference type="EMBL" id="JAGXEW010000669">
    <property type="protein sequence ID" value="KAK1138178.1"/>
    <property type="molecule type" value="Genomic_DNA"/>
</dbReference>
<dbReference type="PANTHER" id="PTHR46260">
    <property type="entry name" value="RING-TYPE DOMAIN-CONTAINING PROTEIN"/>
    <property type="match status" value="1"/>
</dbReference>
<comment type="caution">
    <text evidence="3">The sequence shown here is derived from an EMBL/GenBank/DDBJ whole genome shotgun (WGS) entry which is preliminary data.</text>
</comment>
<organism evidence="3 4">
    <name type="scientific">Acipenser oxyrinchus oxyrinchus</name>
    <dbReference type="NCBI Taxonomy" id="40147"/>
    <lineage>
        <taxon>Eukaryota</taxon>
        <taxon>Metazoa</taxon>
        <taxon>Chordata</taxon>
        <taxon>Craniata</taxon>
        <taxon>Vertebrata</taxon>
        <taxon>Euteleostomi</taxon>
        <taxon>Actinopterygii</taxon>
        <taxon>Chondrostei</taxon>
        <taxon>Acipenseriformes</taxon>
        <taxon>Acipenseridae</taxon>
        <taxon>Acipenser</taxon>
    </lineage>
</organism>
<dbReference type="Pfam" id="PF01344">
    <property type="entry name" value="Kelch_1"/>
    <property type="match status" value="1"/>
</dbReference>